<comment type="similarity">
    <text evidence="1">Belongs to the peptidase C1 family.</text>
</comment>
<dbReference type="AlphaFoldDB" id="X1GNY9"/>
<dbReference type="CDD" id="cd02248">
    <property type="entry name" value="Peptidase_C1A"/>
    <property type="match status" value="1"/>
</dbReference>
<reference evidence="3" key="1">
    <citation type="journal article" date="2014" name="Front. Microbiol.">
        <title>High frequency of phylogenetically diverse reductive dehalogenase-homologous genes in deep subseafloor sedimentary metagenomes.</title>
        <authorList>
            <person name="Kawai M."/>
            <person name="Futagami T."/>
            <person name="Toyoda A."/>
            <person name="Takaki Y."/>
            <person name="Nishi S."/>
            <person name="Hori S."/>
            <person name="Arai W."/>
            <person name="Tsubouchi T."/>
            <person name="Morono Y."/>
            <person name="Uchiyama I."/>
            <person name="Ito T."/>
            <person name="Fujiyama A."/>
            <person name="Inagaki F."/>
            <person name="Takami H."/>
        </authorList>
    </citation>
    <scope>NUCLEOTIDE SEQUENCE</scope>
    <source>
        <strain evidence="3">Expedition CK06-06</strain>
    </source>
</reference>
<dbReference type="SMART" id="SM00645">
    <property type="entry name" value="Pept_C1"/>
    <property type="match status" value="1"/>
</dbReference>
<sequence>MLKIRLVIAIWLVTIPTSTALAQLPDYFDWRDVDGENWMTPVKNQGSCGSCWAFSSVGTVEGQYNIFFDWPEYDPDLSEQYLVSDCFTLGDCGGLWLSDWPKVFEYIRDSGITDEACFPYIASNSPCNRCVDWQDRLWKIDDKEHVSNTVEAIKEYLYETGPISVAMRYGSFIWDNGIFRCDPDYPANHCVIITGYNETGGYWIVKNSYGADWGPDGTGYFKVGFGECVIENYAIGATLTEPDIEKFYIKNSLGETVAWFDNFGN</sequence>
<dbReference type="Pfam" id="PF00112">
    <property type="entry name" value="Peptidase_C1"/>
    <property type="match status" value="1"/>
</dbReference>
<gene>
    <name evidence="3" type="ORF">S03H2_12353</name>
</gene>
<dbReference type="InterPro" id="IPR000668">
    <property type="entry name" value="Peptidase_C1A_C"/>
</dbReference>
<dbReference type="InterPro" id="IPR038765">
    <property type="entry name" value="Papain-like_cys_pep_sf"/>
</dbReference>
<name>X1GNY9_9ZZZZ</name>
<organism evidence="3">
    <name type="scientific">marine sediment metagenome</name>
    <dbReference type="NCBI Taxonomy" id="412755"/>
    <lineage>
        <taxon>unclassified sequences</taxon>
        <taxon>metagenomes</taxon>
        <taxon>ecological metagenomes</taxon>
    </lineage>
</organism>
<evidence type="ECO:0000313" key="3">
    <source>
        <dbReference type="EMBL" id="GAH46565.1"/>
    </source>
</evidence>
<dbReference type="InterPro" id="IPR013128">
    <property type="entry name" value="Peptidase_C1A"/>
</dbReference>
<dbReference type="PRINTS" id="PR00705">
    <property type="entry name" value="PAPAIN"/>
</dbReference>
<evidence type="ECO:0000259" key="2">
    <source>
        <dbReference type="SMART" id="SM00645"/>
    </source>
</evidence>
<dbReference type="PANTHER" id="PTHR12411">
    <property type="entry name" value="CYSTEINE PROTEASE FAMILY C1-RELATED"/>
    <property type="match status" value="1"/>
</dbReference>
<proteinExistence type="inferred from homology"/>
<dbReference type="InterPro" id="IPR000169">
    <property type="entry name" value="Pept_cys_AS"/>
</dbReference>
<dbReference type="SUPFAM" id="SSF54001">
    <property type="entry name" value="Cysteine proteinases"/>
    <property type="match status" value="1"/>
</dbReference>
<dbReference type="GO" id="GO:0006508">
    <property type="term" value="P:proteolysis"/>
    <property type="evidence" value="ECO:0007669"/>
    <property type="project" value="InterPro"/>
</dbReference>
<accession>X1GNY9</accession>
<dbReference type="InterPro" id="IPR039417">
    <property type="entry name" value="Peptidase_C1A_papain-like"/>
</dbReference>
<dbReference type="EMBL" id="BARU01006287">
    <property type="protein sequence ID" value="GAH46565.1"/>
    <property type="molecule type" value="Genomic_DNA"/>
</dbReference>
<comment type="caution">
    <text evidence="3">The sequence shown here is derived from an EMBL/GenBank/DDBJ whole genome shotgun (WGS) entry which is preliminary data.</text>
</comment>
<feature type="non-terminal residue" evidence="3">
    <location>
        <position position="265"/>
    </location>
</feature>
<protein>
    <recommendedName>
        <fullName evidence="2">Peptidase C1A papain C-terminal domain-containing protein</fullName>
    </recommendedName>
</protein>
<evidence type="ECO:0000256" key="1">
    <source>
        <dbReference type="ARBA" id="ARBA00008455"/>
    </source>
</evidence>
<feature type="domain" description="Peptidase C1A papain C-terminal" evidence="2">
    <location>
        <begin position="24"/>
        <end position="238"/>
    </location>
</feature>
<dbReference type="GO" id="GO:0008234">
    <property type="term" value="F:cysteine-type peptidase activity"/>
    <property type="evidence" value="ECO:0007669"/>
    <property type="project" value="InterPro"/>
</dbReference>
<dbReference type="Gene3D" id="3.90.70.10">
    <property type="entry name" value="Cysteine proteinases"/>
    <property type="match status" value="1"/>
</dbReference>
<dbReference type="PROSITE" id="PS00139">
    <property type="entry name" value="THIOL_PROTEASE_CYS"/>
    <property type="match status" value="1"/>
</dbReference>